<feature type="region of interest" description="Disordered" evidence="1">
    <location>
        <begin position="1"/>
        <end position="27"/>
    </location>
</feature>
<evidence type="ECO:0000313" key="2">
    <source>
        <dbReference type="EMBL" id="SFR86581.1"/>
    </source>
</evidence>
<dbReference type="EMBL" id="FOZG01000001">
    <property type="protein sequence ID" value="SFR86581.1"/>
    <property type="molecule type" value="Genomic_DNA"/>
</dbReference>
<gene>
    <name evidence="2" type="ORF">SAMN05192580_1358</name>
</gene>
<sequence>MGTEQTGGDAMEQARRAFDAGADGSSQTAANVAALQQQVADLMAERDAAIARAEKAEAGGKKAKAKVAELPAEKKPRTLKAIDDDKALDRDALKAAIAGAETVEIAFVGKGDREVAGSQPQAIEGEVWKDHPRGLMLDQPVTLHGPAQGGAAYQVAGYALIVDGKPVARTMRSEPLMIAPGQTVKLENDIHF</sequence>
<dbReference type="Proteomes" id="UP000198824">
    <property type="component" value="Unassembled WGS sequence"/>
</dbReference>
<dbReference type="STRING" id="1166337.SAMN05192580_1358"/>
<organism evidence="2 3">
    <name type="scientific">Sphingomonas jatrophae</name>
    <dbReference type="NCBI Taxonomy" id="1166337"/>
    <lineage>
        <taxon>Bacteria</taxon>
        <taxon>Pseudomonadati</taxon>
        <taxon>Pseudomonadota</taxon>
        <taxon>Alphaproteobacteria</taxon>
        <taxon>Sphingomonadales</taxon>
        <taxon>Sphingomonadaceae</taxon>
        <taxon>Sphingomonas</taxon>
    </lineage>
</organism>
<keyword evidence="3" id="KW-1185">Reference proteome</keyword>
<proteinExistence type="predicted"/>
<evidence type="ECO:0000313" key="3">
    <source>
        <dbReference type="Proteomes" id="UP000198824"/>
    </source>
</evidence>
<reference evidence="2 3" key="1">
    <citation type="submission" date="2016-10" db="EMBL/GenBank/DDBJ databases">
        <authorList>
            <person name="de Groot N.N."/>
        </authorList>
    </citation>
    <scope>NUCLEOTIDE SEQUENCE [LARGE SCALE GENOMIC DNA]</scope>
    <source>
        <strain evidence="2 3">S5-249</strain>
    </source>
</reference>
<dbReference type="AlphaFoldDB" id="A0A1I6K5R0"/>
<name>A0A1I6K5R0_9SPHN</name>
<accession>A0A1I6K5R0</accession>
<evidence type="ECO:0000256" key="1">
    <source>
        <dbReference type="SAM" id="MobiDB-lite"/>
    </source>
</evidence>
<protein>
    <submittedName>
        <fullName evidence="2">Uncharacterized protein</fullName>
    </submittedName>
</protein>